<organism evidence="1 2">
    <name type="scientific">Malikia granosa</name>
    <dbReference type="NCBI Taxonomy" id="263067"/>
    <lineage>
        <taxon>Bacteria</taxon>
        <taxon>Pseudomonadati</taxon>
        <taxon>Pseudomonadota</taxon>
        <taxon>Betaproteobacteria</taxon>
        <taxon>Burkholderiales</taxon>
        <taxon>Comamonadaceae</taxon>
        <taxon>Malikia</taxon>
    </lineage>
</organism>
<reference evidence="1 2" key="1">
    <citation type="submission" date="2018-03" db="EMBL/GenBank/DDBJ databases">
        <title>Comparative genomics illustrates the genes involved in a hyperalkaliphilic mechanisms of Serpentinomonas isolated from highly-alkaline calcium-rich serpentinized springs.</title>
        <authorList>
            <person name="Suzuki S."/>
            <person name="Ishii S."/>
            <person name="Walworth N."/>
            <person name="Bird L."/>
            <person name="Kuenen J.G."/>
            <person name="Nealson K.H."/>
        </authorList>
    </citation>
    <scope>NUCLEOTIDE SEQUENCE [LARGE SCALE GENOMIC DNA]</scope>
    <source>
        <strain evidence="1 2">P1</strain>
    </source>
</reference>
<proteinExistence type="predicted"/>
<name>A0A2S9K9A1_9BURK</name>
<dbReference type="RefSeq" id="WP_105746956.1">
    <property type="nucleotide sequence ID" value="NZ_PVLQ01000008.1"/>
</dbReference>
<evidence type="ECO:0000313" key="1">
    <source>
        <dbReference type="EMBL" id="PRD66972.1"/>
    </source>
</evidence>
<protein>
    <recommendedName>
        <fullName evidence="3">DUF721 domain-containing protein</fullName>
    </recommendedName>
</protein>
<sequence>MATPSRQFSLQQAFQANPELAKVAARIRQSQQMLALIRPLMQPGLRAQVQAGPVDEESWCLLVGNPAVGSKLRQLAPALLAALRSGGFNVQRLRFKVRVR</sequence>
<evidence type="ECO:0000313" key="2">
    <source>
        <dbReference type="Proteomes" id="UP000238589"/>
    </source>
</evidence>
<keyword evidence="2" id="KW-1185">Reference proteome</keyword>
<dbReference type="EMBL" id="PVLQ01000008">
    <property type="protein sequence ID" value="PRD66972.1"/>
    <property type="molecule type" value="Genomic_DNA"/>
</dbReference>
<gene>
    <name evidence="1" type="ORF">C6P64_02250</name>
</gene>
<dbReference type="AlphaFoldDB" id="A0A2S9K9A1"/>
<comment type="caution">
    <text evidence="1">The sequence shown here is derived from an EMBL/GenBank/DDBJ whole genome shotgun (WGS) entry which is preliminary data.</text>
</comment>
<dbReference type="OrthoDB" id="9155022at2"/>
<evidence type="ECO:0008006" key="3">
    <source>
        <dbReference type="Google" id="ProtNLM"/>
    </source>
</evidence>
<dbReference type="Proteomes" id="UP000238589">
    <property type="component" value="Unassembled WGS sequence"/>
</dbReference>
<accession>A0A2S9K9A1</accession>